<dbReference type="AlphaFoldDB" id="A0ABD5SDI9"/>
<dbReference type="PRINTS" id="PR00146">
    <property type="entry name" value="DHPICSNTHASE"/>
</dbReference>
<dbReference type="Gene3D" id="3.20.20.70">
    <property type="entry name" value="Aldolase class I"/>
    <property type="match status" value="1"/>
</dbReference>
<feature type="site" description="Part of a proton relay during catalysis" evidence="11">
    <location>
        <position position="141"/>
    </location>
</feature>
<comment type="caution">
    <text evidence="15">The sequence shown here is derived from an EMBL/GenBank/DDBJ whole genome shotgun (WGS) entry which is preliminary data.</text>
</comment>
<feature type="binding site" evidence="11 13">
    <location>
        <position position="80"/>
    </location>
    <ligand>
        <name>pyruvate</name>
        <dbReference type="ChEBI" id="CHEBI:15361"/>
    </ligand>
</feature>
<dbReference type="InterPro" id="IPR020624">
    <property type="entry name" value="Schiff_base-form_aldolases_CS"/>
</dbReference>
<dbReference type="SUPFAM" id="SSF51569">
    <property type="entry name" value="Aldolase"/>
    <property type="match status" value="1"/>
</dbReference>
<dbReference type="PANTHER" id="PTHR12128">
    <property type="entry name" value="DIHYDRODIPICOLINATE SYNTHASE"/>
    <property type="match status" value="1"/>
</dbReference>
<dbReference type="EMBL" id="JBHSWW010000277">
    <property type="protein sequence ID" value="MFC6754482.1"/>
    <property type="molecule type" value="Genomic_DNA"/>
</dbReference>
<dbReference type="RefSeq" id="WP_379783011.1">
    <property type="nucleotide sequence ID" value="NZ_JBHSWW010000277.1"/>
</dbReference>
<dbReference type="GO" id="GO:0005737">
    <property type="term" value="C:cytoplasm"/>
    <property type="evidence" value="ECO:0007669"/>
    <property type="project" value="UniProtKB-SubCell"/>
</dbReference>
<proteinExistence type="inferred from homology"/>
<dbReference type="GO" id="GO:0008840">
    <property type="term" value="F:4-hydroxy-tetrahydrodipicolinate synthase activity"/>
    <property type="evidence" value="ECO:0007669"/>
    <property type="project" value="UniProtKB-UniRule"/>
</dbReference>
<dbReference type="HAMAP" id="MF_00418">
    <property type="entry name" value="DapA"/>
    <property type="match status" value="1"/>
</dbReference>
<evidence type="ECO:0000313" key="15">
    <source>
        <dbReference type="EMBL" id="MFC6754482.1"/>
    </source>
</evidence>
<evidence type="ECO:0000256" key="2">
    <source>
        <dbReference type="ARBA" id="ARBA00005120"/>
    </source>
</evidence>
<accession>A0ABD5SDI9</accession>
<feature type="active site" description="Schiff-base intermediate with substrate" evidence="11 12">
    <location>
        <position position="195"/>
    </location>
</feature>
<dbReference type="InterPro" id="IPR002220">
    <property type="entry name" value="DapA-like"/>
</dbReference>
<dbReference type="EC" id="4.3.3.7" evidence="3 11"/>
<dbReference type="InterPro" id="IPR013785">
    <property type="entry name" value="Aldolase_TIM"/>
</dbReference>
<evidence type="ECO:0000256" key="11">
    <source>
        <dbReference type="HAMAP-Rule" id="MF_00418"/>
    </source>
</evidence>
<evidence type="ECO:0000256" key="10">
    <source>
        <dbReference type="ARBA" id="ARBA00047836"/>
    </source>
</evidence>
<organism evidence="15 16">
    <name type="scientific">Halorubrum tibetense</name>
    <dbReference type="NCBI Taxonomy" id="175631"/>
    <lineage>
        <taxon>Archaea</taxon>
        <taxon>Methanobacteriati</taxon>
        <taxon>Methanobacteriota</taxon>
        <taxon>Stenosarchaea group</taxon>
        <taxon>Halobacteria</taxon>
        <taxon>Halobacteriales</taxon>
        <taxon>Haloferacaceae</taxon>
        <taxon>Halorubrum</taxon>
    </lineage>
</organism>
<evidence type="ECO:0000256" key="12">
    <source>
        <dbReference type="PIRSR" id="PIRSR001365-1"/>
    </source>
</evidence>
<dbReference type="NCBIfam" id="TIGR00674">
    <property type="entry name" value="dapA"/>
    <property type="match status" value="1"/>
</dbReference>
<evidence type="ECO:0000256" key="14">
    <source>
        <dbReference type="SAM" id="MobiDB-lite"/>
    </source>
</evidence>
<dbReference type="InterPro" id="IPR005263">
    <property type="entry name" value="DapA"/>
</dbReference>
<feature type="region of interest" description="Disordered" evidence="14">
    <location>
        <begin position="1"/>
        <end position="39"/>
    </location>
</feature>
<evidence type="ECO:0000256" key="9">
    <source>
        <dbReference type="ARBA" id="ARBA00023270"/>
    </source>
</evidence>
<comment type="similarity">
    <text evidence="11">Belongs to the DapA family.</text>
</comment>
<comment type="catalytic activity">
    <reaction evidence="10 11">
        <text>L-aspartate 4-semialdehyde + pyruvate = (2S,4S)-4-hydroxy-2,3,4,5-tetrahydrodipicolinate + H2O + H(+)</text>
        <dbReference type="Rhea" id="RHEA:34171"/>
        <dbReference type="ChEBI" id="CHEBI:15361"/>
        <dbReference type="ChEBI" id="CHEBI:15377"/>
        <dbReference type="ChEBI" id="CHEBI:15378"/>
        <dbReference type="ChEBI" id="CHEBI:67139"/>
        <dbReference type="ChEBI" id="CHEBI:537519"/>
        <dbReference type="EC" id="4.3.3.7"/>
    </reaction>
</comment>
<evidence type="ECO:0000256" key="13">
    <source>
        <dbReference type="PIRSR" id="PIRSR001365-2"/>
    </source>
</evidence>
<dbReference type="GO" id="GO:0009089">
    <property type="term" value="P:lysine biosynthetic process via diaminopimelate"/>
    <property type="evidence" value="ECO:0007669"/>
    <property type="project" value="UniProtKB-UniRule"/>
</dbReference>
<evidence type="ECO:0000256" key="7">
    <source>
        <dbReference type="ARBA" id="ARBA00023154"/>
    </source>
</evidence>
<evidence type="ECO:0000256" key="6">
    <source>
        <dbReference type="ARBA" id="ARBA00022915"/>
    </source>
</evidence>
<evidence type="ECO:0000256" key="5">
    <source>
        <dbReference type="ARBA" id="ARBA00022605"/>
    </source>
</evidence>
<feature type="compositionally biased region" description="Low complexity" evidence="14">
    <location>
        <begin position="1"/>
        <end position="11"/>
    </location>
</feature>
<keyword evidence="5 11" id="KW-0028">Amino-acid biosynthesis</keyword>
<dbReference type="PROSITE" id="PS00665">
    <property type="entry name" value="DHDPS_1"/>
    <property type="match status" value="1"/>
</dbReference>
<keyword evidence="7 11" id="KW-0457">Lysine biosynthesis</keyword>
<comment type="function">
    <text evidence="1 11">Catalyzes the condensation of (S)-aspartate-beta-semialdehyde [(S)-ASA] and pyruvate to 4-hydroxy-tetrahydrodipicolinate (HTPA).</text>
</comment>
<evidence type="ECO:0000256" key="1">
    <source>
        <dbReference type="ARBA" id="ARBA00003294"/>
    </source>
</evidence>
<dbReference type="PIRSF" id="PIRSF001365">
    <property type="entry name" value="DHDPS"/>
    <property type="match status" value="1"/>
</dbReference>
<evidence type="ECO:0000256" key="4">
    <source>
        <dbReference type="ARBA" id="ARBA00022490"/>
    </source>
</evidence>
<dbReference type="Pfam" id="PF00701">
    <property type="entry name" value="DHDPS"/>
    <property type="match status" value="1"/>
</dbReference>
<comment type="subcellular location">
    <subcellularLocation>
        <location evidence="11">Cytoplasm</location>
    </subcellularLocation>
</comment>
<evidence type="ECO:0000256" key="3">
    <source>
        <dbReference type="ARBA" id="ARBA00012086"/>
    </source>
</evidence>
<protein>
    <recommendedName>
        <fullName evidence="3 11">4-hydroxy-tetrahydrodipicolinate synthase</fullName>
        <shortName evidence="11">HTPA synthase</shortName>
        <ecNumber evidence="3 11">4.3.3.7</ecNumber>
    </recommendedName>
</protein>
<keyword evidence="4 11" id="KW-0963">Cytoplasm</keyword>
<dbReference type="GO" id="GO:0019877">
    <property type="term" value="P:diaminopimelate biosynthetic process"/>
    <property type="evidence" value="ECO:0007669"/>
    <property type="project" value="UniProtKB-UniRule"/>
</dbReference>
<dbReference type="Proteomes" id="UP001596442">
    <property type="component" value="Unassembled WGS sequence"/>
</dbReference>
<comment type="subunit">
    <text evidence="11">Homotetramer; dimer of dimers.</text>
</comment>
<comment type="pathway">
    <text evidence="2 11">Amino-acid biosynthesis; L-lysine biosynthesis via DAP pathway; (S)-tetrahydrodipicolinate from L-aspartate: step 3/4.</text>
</comment>
<comment type="caution">
    <text evidence="11">Was originally thought to be a dihydrodipicolinate synthase (DHDPS), catalyzing the condensation of (S)-aspartate-beta-semialdehyde [(S)-ASA] and pyruvate to dihydrodipicolinate (DHDP). However, it was shown in E.coli that the product of the enzymatic reaction is not dihydrodipicolinate but in fact (4S)-4-hydroxy-2,3,4,5-tetrahydro-(2S)-dipicolinic acid (HTPA), and that the consecutive dehydration reaction leading to DHDP is not spontaneous but catalyzed by DapB.</text>
</comment>
<feature type="active site" description="Proton donor/acceptor" evidence="11 12">
    <location>
        <position position="167"/>
    </location>
</feature>
<gene>
    <name evidence="11 15" type="primary">dapA</name>
    <name evidence="15" type="ORF">ACFQEU_13575</name>
</gene>
<reference evidence="15 16" key="1">
    <citation type="journal article" date="2019" name="Int. J. Syst. Evol. Microbiol.">
        <title>The Global Catalogue of Microorganisms (GCM) 10K type strain sequencing project: providing services to taxonomists for standard genome sequencing and annotation.</title>
        <authorList>
            <consortium name="The Broad Institute Genomics Platform"/>
            <consortium name="The Broad Institute Genome Sequencing Center for Infectious Disease"/>
            <person name="Wu L."/>
            <person name="Ma J."/>
        </authorList>
    </citation>
    <scope>NUCLEOTIDE SEQUENCE [LARGE SCALE GENOMIC DNA]</scope>
    <source>
        <strain evidence="15 16">CGMCC 1.3239</strain>
    </source>
</reference>
<evidence type="ECO:0000313" key="16">
    <source>
        <dbReference type="Proteomes" id="UP001596442"/>
    </source>
</evidence>
<dbReference type="SMART" id="SM01130">
    <property type="entry name" value="DHDPS"/>
    <property type="match status" value="1"/>
</dbReference>
<keyword evidence="16" id="KW-1185">Reference proteome</keyword>
<feature type="compositionally biased region" description="Basic and acidic residues" evidence="14">
    <location>
        <begin position="12"/>
        <end position="29"/>
    </location>
</feature>
<keyword evidence="9 11" id="KW-0704">Schiff base</keyword>
<evidence type="ECO:0000256" key="8">
    <source>
        <dbReference type="ARBA" id="ARBA00023239"/>
    </source>
</evidence>
<sequence>MTTPTTTTPYTRTDDSRTDADRADADRTGDGLADEPFEGVYPAMTTPFTGDGEVDHAQLADNARYLERAGVDGVVPVGSTGESATMTHDEHVDVIETVRDAVDDVPVIAGTGSNNTAEALSLSRRAADAGADGLLLISPYYNKPEAAGFLEHYRTIADAVDLPQIVYNVPSRTGQSIPVDVVVALAEHPNIAGYKAASGDLNRISEVVERTRDERFAVLSGDDGLTLPTLSVGGTGTISVVANVEPERTCAMVGAALSGDYDRARTLHHELAPLVRELFVETNPIPVKEAMHIRGRGGPAVRSPLTRLSENRREELRELLSAYEGDVPEPVEAAE</sequence>
<keyword evidence="8 11" id="KW-0456">Lyase</keyword>
<dbReference type="CDD" id="cd00950">
    <property type="entry name" value="DHDPS"/>
    <property type="match status" value="1"/>
</dbReference>
<keyword evidence="6 11" id="KW-0220">Diaminopimelate biosynthesis</keyword>
<dbReference type="GO" id="GO:0008675">
    <property type="term" value="F:2-dehydro-3-deoxy-phosphogluconate aldolase activity"/>
    <property type="evidence" value="ECO:0007669"/>
    <property type="project" value="UniProtKB-ARBA"/>
</dbReference>
<dbReference type="PANTHER" id="PTHR12128:SF66">
    <property type="entry name" value="4-HYDROXY-2-OXOGLUTARATE ALDOLASE, MITOCHONDRIAL"/>
    <property type="match status" value="1"/>
</dbReference>
<name>A0ABD5SDI9_9EURY</name>
<feature type="site" description="Part of a proton relay during catalysis" evidence="11">
    <location>
        <position position="79"/>
    </location>
</feature>
<feature type="binding site" evidence="11 13">
    <location>
        <position position="238"/>
    </location>
    <ligand>
        <name>pyruvate</name>
        <dbReference type="ChEBI" id="CHEBI:15361"/>
    </ligand>
</feature>